<feature type="active site" evidence="9">
    <location>
        <position position="180"/>
    </location>
</feature>
<accession>A0ABZ0QQL4</accession>
<dbReference type="Gene3D" id="3.30.300.10">
    <property type="match status" value="1"/>
</dbReference>
<dbReference type="InterPro" id="IPR001674">
    <property type="entry name" value="GMP_synth_C"/>
</dbReference>
<proteinExistence type="inferred from homology"/>
<dbReference type="SUPFAM" id="SSF52317">
    <property type="entry name" value="Class I glutamine amidotransferase-like"/>
    <property type="match status" value="1"/>
</dbReference>
<evidence type="ECO:0000256" key="7">
    <source>
        <dbReference type="ARBA" id="ARBA00022840"/>
    </source>
</evidence>
<evidence type="ECO:0000256" key="1">
    <source>
        <dbReference type="ARBA" id="ARBA00002332"/>
    </source>
</evidence>
<gene>
    <name evidence="9 12" type="primary">guaA</name>
    <name evidence="12" type="ORF">Q5761_01250</name>
</gene>
<dbReference type="PRINTS" id="PR00096">
    <property type="entry name" value="GATASE"/>
</dbReference>
<evidence type="ECO:0000256" key="2">
    <source>
        <dbReference type="ARBA" id="ARBA00005153"/>
    </source>
</evidence>
<dbReference type="HAMAP" id="MF_00344">
    <property type="entry name" value="GMP_synthase"/>
    <property type="match status" value="1"/>
</dbReference>
<dbReference type="NCBIfam" id="TIGR00888">
    <property type="entry name" value="guaA_Nterm"/>
    <property type="match status" value="1"/>
</dbReference>
<dbReference type="RefSeq" id="WP_318750874.1">
    <property type="nucleotide sequence ID" value="NZ_CP132508.1"/>
</dbReference>
<feature type="active site" description="Nucleophile" evidence="9">
    <location>
        <position position="93"/>
    </location>
</feature>
<dbReference type="Pfam" id="PF00117">
    <property type="entry name" value="GATase"/>
    <property type="match status" value="1"/>
</dbReference>
<keyword evidence="3 9" id="KW-0436">Ligase</keyword>
<comment type="function">
    <text evidence="1 9">Catalyzes the synthesis of GMP from XMP.</text>
</comment>
<evidence type="ECO:0000259" key="11">
    <source>
        <dbReference type="PROSITE" id="PS51553"/>
    </source>
</evidence>
<feature type="domain" description="GMPS ATP-PPase" evidence="11">
    <location>
        <begin position="207"/>
        <end position="399"/>
    </location>
</feature>
<dbReference type="CDD" id="cd01742">
    <property type="entry name" value="GATase1_GMP_Synthase"/>
    <property type="match status" value="1"/>
</dbReference>
<dbReference type="PROSITE" id="PS51273">
    <property type="entry name" value="GATASE_TYPE_1"/>
    <property type="match status" value="1"/>
</dbReference>
<evidence type="ECO:0000256" key="10">
    <source>
        <dbReference type="PROSITE-ProRule" id="PRU00886"/>
    </source>
</evidence>
<comment type="subunit">
    <text evidence="9">Homodimer.</text>
</comment>
<dbReference type="InterPro" id="IPR022955">
    <property type="entry name" value="GMP_synthase"/>
</dbReference>
<keyword evidence="13" id="KW-1185">Reference proteome</keyword>
<evidence type="ECO:0000313" key="12">
    <source>
        <dbReference type="EMBL" id="WPD19328.1"/>
    </source>
</evidence>
<dbReference type="PROSITE" id="PS51553">
    <property type="entry name" value="GMPS_ATP_PPASE"/>
    <property type="match status" value="1"/>
</dbReference>
<evidence type="ECO:0000256" key="9">
    <source>
        <dbReference type="HAMAP-Rule" id="MF_00344"/>
    </source>
</evidence>
<dbReference type="EC" id="6.3.5.2" evidence="9"/>
<evidence type="ECO:0000256" key="5">
    <source>
        <dbReference type="ARBA" id="ARBA00022749"/>
    </source>
</evidence>
<dbReference type="Proteomes" id="UP001304683">
    <property type="component" value="Chromosome"/>
</dbReference>
<dbReference type="GO" id="GO:0003922">
    <property type="term" value="F:GMP synthase (glutamine-hydrolyzing) activity"/>
    <property type="evidence" value="ECO:0007669"/>
    <property type="project" value="UniProtKB-EC"/>
</dbReference>
<dbReference type="PRINTS" id="PR00099">
    <property type="entry name" value="CPSGATASE"/>
</dbReference>
<dbReference type="Pfam" id="PF00958">
    <property type="entry name" value="GMP_synt_C"/>
    <property type="match status" value="1"/>
</dbReference>
<evidence type="ECO:0000256" key="6">
    <source>
        <dbReference type="ARBA" id="ARBA00022755"/>
    </source>
</evidence>
<sequence>MVGMEGEPSLVEPEERVVILDFGSQYGHLIARRVRELGVYSVVLPHHAPLAAILRHRPRGVILSGGPASVYEPGAPQCDPELWQAGVPVLGICYGMQLMVHQLGGRVVPAARREYGPATLHVDEPGRLLAGLGARVDVWMSHADRVEVLPPGFTVLAHTADAPYAVIEGGDGRWLGVQFHPEVAHTPRGRDILANFLFRVCGCRGGWSMADFVERAVSALRRRLDGARALCALSGGVDSAVAAALVHRAIGSRLVAVFVDTGLLREGEVEEVRSTFSGLGMDLRVVDARDRFLDALAGLVDPEAKRKAVGETFIRVFEEQARRLAAELGPIPYLVQGTTYPDVIESGGGAAATIKSHHNVGGLPPDLDFELVEPLRDLFKDEVREVGRRLGLPTALIERHPFPGPGLAIRTLGAVTPERLRRLRACDRIVREEIRRAGLEGSVWQAFAVLTGARTVGVMGDRRTYGEAVAVRVVASDDGMTADWVRLPHEVLDRIARRLVNEVEGVNRVVYDITSKPPATIEWE</sequence>
<dbReference type="InterPro" id="IPR004739">
    <property type="entry name" value="GMP_synth_GATase"/>
</dbReference>
<evidence type="ECO:0000256" key="4">
    <source>
        <dbReference type="ARBA" id="ARBA00022741"/>
    </source>
</evidence>
<dbReference type="InterPro" id="IPR029062">
    <property type="entry name" value="Class_I_gatase-like"/>
</dbReference>
<dbReference type="PANTHER" id="PTHR11922">
    <property type="entry name" value="GMP SYNTHASE-RELATED"/>
    <property type="match status" value="1"/>
</dbReference>
<dbReference type="SUPFAM" id="SSF54810">
    <property type="entry name" value="GMP synthetase C-terminal dimerisation domain"/>
    <property type="match status" value="1"/>
</dbReference>
<feature type="binding site" evidence="10">
    <location>
        <begin position="234"/>
        <end position="240"/>
    </location>
    <ligand>
        <name>ATP</name>
        <dbReference type="ChEBI" id="CHEBI:30616"/>
    </ligand>
</feature>
<dbReference type="NCBIfam" id="TIGR00884">
    <property type="entry name" value="guaA_Cterm"/>
    <property type="match status" value="1"/>
</dbReference>
<keyword evidence="5 9" id="KW-0332">GMP biosynthesis</keyword>
<comment type="pathway">
    <text evidence="2 9">Purine metabolism; GMP biosynthesis; GMP from XMP (L-Gln route): step 1/1.</text>
</comment>
<organism evidence="12 13">
    <name type="scientific">Thermaerobacter composti</name>
    <dbReference type="NCBI Taxonomy" id="554949"/>
    <lineage>
        <taxon>Bacteria</taxon>
        <taxon>Bacillati</taxon>
        <taxon>Bacillota</taxon>
        <taxon>Clostridia</taxon>
        <taxon>Eubacteriales</taxon>
        <taxon>Clostridiales Family XVII. Incertae Sedis</taxon>
        <taxon>Thermaerobacter</taxon>
    </lineage>
</organism>
<dbReference type="CDD" id="cd01997">
    <property type="entry name" value="GMP_synthase_C"/>
    <property type="match status" value="1"/>
</dbReference>
<dbReference type="Gene3D" id="3.40.50.620">
    <property type="entry name" value="HUPs"/>
    <property type="match status" value="1"/>
</dbReference>
<evidence type="ECO:0000256" key="8">
    <source>
        <dbReference type="ARBA" id="ARBA00022962"/>
    </source>
</evidence>
<dbReference type="Gene3D" id="3.40.50.880">
    <property type="match status" value="1"/>
</dbReference>
<dbReference type="InterPro" id="IPR025777">
    <property type="entry name" value="GMPS_ATP_PPase_dom"/>
</dbReference>
<dbReference type="EMBL" id="CP132508">
    <property type="protein sequence ID" value="WPD19328.1"/>
    <property type="molecule type" value="Genomic_DNA"/>
</dbReference>
<keyword evidence="6 9" id="KW-0658">Purine biosynthesis</keyword>
<feature type="active site" evidence="9">
    <location>
        <position position="182"/>
    </location>
</feature>
<comment type="catalytic activity">
    <reaction evidence="9">
        <text>XMP + L-glutamine + ATP + H2O = GMP + L-glutamate + AMP + diphosphate + 2 H(+)</text>
        <dbReference type="Rhea" id="RHEA:11680"/>
        <dbReference type="ChEBI" id="CHEBI:15377"/>
        <dbReference type="ChEBI" id="CHEBI:15378"/>
        <dbReference type="ChEBI" id="CHEBI:29985"/>
        <dbReference type="ChEBI" id="CHEBI:30616"/>
        <dbReference type="ChEBI" id="CHEBI:33019"/>
        <dbReference type="ChEBI" id="CHEBI:57464"/>
        <dbReference type="ChEBI" id="CHEBI:58115"/>
        <dbReference type="ChEBI" id="CHEBI:58359"/>
        <dbReference type="ChEBI" id="CHEBI:456215"/>
        <dbReference type="EC" id="6.3.5.2"/>
    </reaction>
</comment>
<reference evidence="12 13" key="1">
    <citation type="submission" date="2023-08" db="EMBL/GenBank/DDBJ databases">
        <title>Genome sequence of Thermaerobacter compostii strain Ins1, a spore-forming filamentous bacterium isolated from a deep geothermal reservoir.</title>
        <authorList>
            <person name="Bregnard D."/>
            <person name="Gonzalez D."/>
            <person name="Junier P."/>
        </authorList>
    </citation>
    <scope>NUCLEOTIDE SEQUENCE [LARGE SCALE GENOMIC DNA]</scope>
    <source>
        <strain evidence="12 13">Ins1</strain>
    </source>
</reference>
<keyword evidence="8 9" id="KW-0315">Glutamine amidotransferase</keyword>
<evidence type="ECO:0000256" key="3">
    <source>
        <dbReference type="ARBA" id="ARBA00022598"/>
    </source>
</evidence>
<keyword evidence="4 9" id="KW-0547">Nucleotide-binding</keyword>
<dbReference type="InterPro" id="IPR017926">
    <property type="entry name" value="GATASE"/>
</dbReference>
<dbReference type="NCBIfam" id="NF000848">
    <property type="entry name" value="PRK00074.1"/>
    <property type="match status" value="1"/>
</dbReference>
<dbReference type="InterPro" id="IPR014729">
    <property type="entry name" value="Rossmann-like_a/b/a_fold"/>
</dbReference>
<dbReference type="PRINTS" id="PR00097">
    <property type="entry name" value="ANTSNTHASEII"/>
</dbReference>
<dbReference type="PANTHER" id="PTHR11922:SF2">
    <property type="entry name" value="GMP SYNTHASE [GLUTAMINE-HYDROLYZING]"/>
    <property type="match status" value="1"/>
</dbReference>
<dbReference type="SUPFAM" id="SSF52402">
    <property type="entry name" value="Adenine nucleotide alpha hydrolases-like"/>
    <property type="match status" value="1"/>
</dbReference>
<protein>
    <recommendedName>
        <fullName evidence="9">GMP synthase [glutamine-hydrolyzing]</fullName>
        <ecNumber evidence="9">6.3.5.2</ecNumber>
    </recommendedName>
    <alternativeName>
        <fullName evidence="9">GMP synthetase</fullName>
    </alternativeName>
    <alternativeName>
        <fullName evidence="9">Glutamine amidotransferase</fullName>
    </alternativeName>
</protein>
<evidence type="ECO:0000313" key="13">
    <source>
        <dbReference type="Proteomes" id="UP001304683"/>
    </source>
</evidence>
<keyword evidence="7 9" id="KW-0067">ATP-binding</keyword>
<name>A0ABZ0QQL4_9FIRM</name>